<evidence type="ECO:0000256" key="1">
    <source>
        <dbReference type="ARBA" id="ARBA00010333"/>
    </source>
</evidence>
<dbReference type="PROSITE" id="PS51257">
    <property type="entry name" value="PROKAR_LIPOPROTEIN"/>
    <property type="match status" value="1"/>
</dbReference>
<dbReference type="EMBL" id="JAVHUY010000037">
    <property type="protein sequence ID" value="MDQ7909040.1"/>
    <property type="molecule type" value="Genomic_DNA"/>
</dbReference>
<dbReference type="Proteomes" id="UP001230908">
    <property type="component" value="Unassembled WGS sequence"/>
</dbReference>
<evidence type="ECO:0000256" key="4">
    <source>
        <dbReference type="SAM" id="MobiDB-lite"/>
    </source>
</evidence>
<evidence type="ECO:0000256" key="3">
    <source>
        <dbReference type="ARBA" id="ARBA00022729"/>
    </source>
</evidence>
<sequence>MVTLEKRMTTVGFRRWVSVLLGTSALLIAGCGRSSDEADPAEYLSGIVSIGVNTDLPGWSAYTNGIWDGFDIALGNWLGREIGFTPQYVSLKTDERMTRLTERSDIKLVIANFSITDERRKSIDFVGPYLTDSQGVMTLVGSPINARKDIENKTICVTHGSTNQQRLFDMKIEPSPENTLQRCVDRLRNHEGVDAISSDRVILDGFVAHDQKHDLRVVPNIRVGSERYGIGIRNNSPKLCEFLREKLAKFIDEEWDHIFRDKLPNASPEDRKPNSLDLNPCENPA</sequence>
<feature type="compositionally biased region" description="Basic and acidic residues" evidence="4">
    <location>
        <begin position="263"/>
        <end position="274"/>
    </location>
</feature>
<dbReference type="SUPFAM" id="SSF53850">
    <property type="entry name" value="Periplasmic binding protein-like II"/>
    <property type="match status" value="1"/>
</dbReference>
<evidence type="ECO:0000256" key="2">
    <source>
        <dbReference type="ARBA" id="ARBA00022448"/>
    </source>
</evidence>
<dbReference type="PANTHER" id="PTHR30085:SF6">
    <property type="entry name" value="ABC TRANSPORTER GLUTAMINE-BINDING PROTEIN GLNH"/>
    <property type="match status" value="1"/>
</dbReference>
<evidence type="ECO:0000313" key="6">
    <source>
        <dbReference type="EMBL" id="MDQ7909040.1"/>
    </source>
</evidence>
<accession>A0ABU0ZPV4</accession>
<dbReference type="Gene3D" id="3.40.190.10">
    <property type="entry name" value="Periplasmic binding protein-like II"/>
    <property type="match status" value="2"/>
</dbReference>
<keyword evidence="7" id="KW-1185">Reference proteome</keyword>
<proteinExistence type="inferred from homology"/>
<dbReference type="InterPro" id="IPR051455">
    <property type="entry name" value="Bact_solute-bind_prot3"/>
</dbReference>
<feature type="domain" description="Solute-binding protein family 3/N-terminal" evidence="5">
    <location>
        <begin position="47"/>
        <end position="262"/>
    </location>
</feature>
<keyword evidence="2" id="KW-0813">Transport</keyword>
<keyword evidence="3" id="KW-0732">Signal</keyword>
<reference evidence="6 7" key="1">
    <citation type="submission" date="2023-08" db="EMBL/GenBank/DDBJ databases">
        <title>Phytohabitans sansha sp. nov., isolated from marine sediment.</title>
        <authorList>
            <person name="Zhao Y."/>
            <person name="Yi K."/>
        </authorList>
    </citation>
    <scope>NUCLEOTIDE SEQUENCE [LARGE SCALE GENOMIC DNA]</scope>
    <source>
        <strain evidence="6 7">ZYX-F-186</strain>
    </source>
</reference>
<evidence type="ECO:0000259" key="5">
    <source>
        <dbReference type="SMART" id="SM00062"/>
    </source>
</evidence>
<organism evidence="6 7">
    <name type="scientific">Phytohabitans maris</name>
    <dbReference type="NCBI Taxonomy" id="3071409"/>
    <lineage>
        <taxon>Bacteria</taxon>
        <taxon>Bacillati</taxon>
        <taxon>Actinomycetota</taxon>
        <taxon>Actinomycetes</taxon>
        <taxon>Micromonosporales</taxon>
        <taxon>Micromonosporaceae</taxon>
    </lineage>
</organism>
<dbReference type="Pfam" id="PF00497">
    <property type="entry name" value="SBP_bac_3"/>
    <property type="match status" value="1"/>
</dbReference>
<name>A0ABU0ZPV4_9ACTN</name>
<dbReference type="SMART" id="SM00062">
    <property type="entry name" value="PBPb"/>
    <property type="match status" value="1"/>
</dbReference>
<gene>
    <name evidence="6" type="ORF">RB614_31405</name>
</gene>
<feature type="region of interest" description="Disordered" evidence="4">
    <location>
        <begin position="263"/>
        <end position="285"/>
    </location>
</feature>
<evidence type="ECO:0000313" key="7">
    <source>
        <dbReference type="Proteomes" id="UP001230908"/>
    </source>
</evidence>
<comment type="caution">
    <text evidence="6">The sequence shown here is derived from an EMBL/GenBank/DDBJ whole genome shotgun (WGS) entry which is preliminary data.</text>
</comment>
<protein>
    <submittedName>
        <fullName evidence="6">Transporter substrate-binding domain-containing protein</fullName>
    </submittedName>
</protein>
<comment type="similarity">
    <text evidence="1">Belongs to the bacterial solute-binding protein 3 family.</text>
</comment>
<dbReference type="PANTHER" id="PTHR30085">
    <property type="entry name" value="AMINO ACID ABC TRANSPORTER PERMEASE"/>
    <property type="match status" value="1"/>
</dbReference>
<dbReference type="InterPro" id="IPR001638">
    <property type="entry name" value="Solute-binding_3/MltF_N"/>
</dbReference>